<dbReference type="RefSeq" id="WP_343031638.1">
    <property type="nucleotide sequence ID" value="NZ_WKKI01000072.1"/>
</dbReference>
<protein>
    <submittedName>
        <fullName evidence="1">Peptidase</fullName>
    </submittedName>
</protein>
<evidence type="ECO:0000313" key="1">
    <source>
        <dbReference type="EMBL" id="MRX74248.1"/>
    </source>
</evidence>
<reference evidence="1 2" key="1">
    <citation type="submission" date="2019-11" db="EMBL/GenBank/DDBJ databases">
        <title>Bacillus lacus genome.</title>
        <authorList>
            <person name="Allen C.J."/>
            <person name="Newman J.D."/>
        </authorList>
    </citation>
    <scope>NUCLEOTIDE SEQUENCE [LARGE SCALE GENOMIC DNA]</scope>
    <source>
        <strain evidence="1 2">KCTC 33946</strain>
    </source>
</reference>
<accession>A0A7X2J3K2</accession>
<proteinExistence type="predicted"/>
<gene>
    <name evidence="1" type="ORF">GJU40_19185</name>
</gene>
<dbReference type="Pfam" id="PF08795">
    <property type="entry name" value="DUF1796"/>
    <property type="match status" value="1"/>
</dbReference>
<name>A0A7X2J3K2_9BACI</name>
<dbReference type="InterPro" id="IPR014903">
    <property type="entry name" value="DUF1796"/>
</dbReference>
<dbReference type="Proteomes" id="UP000448867">
    <property type="component" value="Unassembled WGS sequence"/>
</dbReference>
<keyword evidence="2" id="KW-1185">Reference proteome</keyword>
<dbReference type="AlphaFoldDB" id="A0A7X2J3K2"/>
<comment type="caution">
    <text evidence="1">The sequence shown here is derived from an EMBL/GenBank/DDBJ whole genome shotgun (WGS) entry which is preliminary data.</text>
</comment>
<evidence type="ECO:0000313" key="2">
    <source>
        <dbReference type="Proteomes" id="UP000448867"/>
    </source>
</evidence>
<sequence>MSLEGLKGSYDAVISLGDLCLTSIQLKKNGLRNFSGVLDWMASPKLSDVNRLLKNKFSGFFDRGNLRIIGYAGDTMICVADDHYGLVSNHDYGTDKNTLQYLGSHDEVINKYNRRIQRVLHTMETAERLLFVRTEGSFEEVLELQEVLSELVKGEFKILLVNHGNVDGIVERSWPVEDIYSVTLPNVEKWEGNNHLWKQLLEGVQLKG</sequence>
<organism evidence="1 2">
    <name type="scientific">Metabacillus lacus</name>
    <dbReference type="NCBI Taxonomy" id="1983721"/>
    <lineage>
        <taxon>Bacteria</taxon>
        <taxon>Bacillati</taxon>
        <taxon>Bacillota</taxon>
        <taxon>Bacilli</taxon>
        <taxon>Bacillales</taxon>
        <taxon>Bacillaceae</taxon>
        <taxon>Metabacillus</taxon>
    </lineage>
</organism>
<dbReference type="EMBL" id="WKKI01000072">
    <property type="protein sequence ID" value="MRX74248.1"/>
    <property type="molecule type" value="Genomic_DNA"/>
</dbReference>